<evidence type="ECO:0000259" key="1">
    <source>
        <dbReference type="PROSITE" id="PS51534"/>
    </source>
</evidence>
<gene>
    <name evidence="2" type="ORF">NZH93_20430</name>
</gene>
<dbReference type="SUPFAM" id="SSF49785">
    <property type="entry name" value="Galactose-binding domain-like"/>
    <property type="match status" value="1"/>
</dbReference>
<dbReference type="InterPro" id="IPR035897">
    <property type="entry name" value="Toll_tir_struct_dom_sf"/>
</dbReference>
<proteinExistence type="predicted"/>
<dbReference type="SUPFAM" id="SSF52200">
    <property type="entry name" value="Toll/Interleukin receptor TIR domain"/>
    <property type="match status" value="1"/>
</dbReference>
<dbReference type="Gene3D" id="2.60.120.1060">
    <property type="entry name" value="NPCBM/NEW2 domain"/>
    <property type="match status" value="1"/>
</dbReference>
<organism evidence="2 3">
    <name type="scientific">Umezawaea endophytica</name>
    <dbReference type="NCBI Taxonomy" id="1654476"/>
    <lineage>
        <taxon>Bacteria</taxon>
        <taxon>Bacillati</taxon>
        <taxon>Actinomycetota</taxon>
        <taxon>Actinomycetes</taxon>
        <taxon>Pseudonocardiales</taxon>
        <taxon>Pseudonocardiaceae</taxon>
        <taxon>Umezawaea</taxon>
    </lineage>
</organism>
<dbReference type="InterPro" id="IPR038637">
    <property type="entry name" value="NPCBM_sf"/>
</dbReference>
<keyword evidence="3" id="KW-1185">Reference proteome</keyword>
<evidence type="ECO:0000313" key="3">
    <source>
        <dbReference type="Proteomes" id="UP001141259"/>
    </source>
</evidence>
<dbReference type="InterPro" id="IPR013568">
    <property type="entry name" value="SEFIR_dom"/>
</dbReference>
<comment type="caution">
    <text evidence="2">The sequence shown here is derived from an EMBL/GenBank/DDBJ whole genome shotgun (WGS) entry which is preliminary data.</text>
</comment>
<evidence type="ECO:0000313" key="2">
    <source>
        <dbReference type="EMBL" id="MCS7479235.1"/>
    </source>
</evidence>
<feature type="domain" description="SEFIR" evidence="1">
    <location>
        <begin position="6"/>
        <end position="148"/>
    </location>
</feature>
<dbReference type="Proteomes" id="UP001141259">
    <property type="component" value="Unassembled WGS sequence"/>
</dbReference>
<name>A0A9X3AHC3_9PSEU</name>
<dbReference type="PROSITE" id="PS51534">
    <property type="entry name" value="SEFIR"/>
    <property type="match status" value="1"/>
</dbReference>
<sequence>MSDREAPRVFITYSHDTLAHKEQVRAFATFLRVEVGLDVHLDQWYDSRRLDWSAWAIDHLTNADFILVIASPEYKRRADGAAPPDEGRGAQFESAIIRDNLTKNLRGETARVLPVVLPGRSVDEIPVFLHAHSTTRYEIEEFTVAGVTPLLAAITGHGQYPLPERGEFIGSPHHAVGPQRRAVLLASLPWLGRSADLRHGSAKIDDRHYGDSVVLRPSLFASDAKGFVEFDLGRRYRRLSSVVGVLDDATEAKQVGYFRVFVDGSPEPEVGAALGRPGLVDVDVTGVLRVRLEMYRADVVRSSLMAGVLAAGGRSANLPELAWGNPTLTPVS</sequence>
<reference evidence="2" key="1">
    <citation type="submission" date="2022-08" db="EMBL/GenBank/DDBJ databases">
        <authorList>
            <person name="Tistechok S."/>
            <person name="Samborskyy M."/>
            <person name="Roman I."/>
        </authorList>
    </citation>
    <scope>NUCLEOTIDE SEQUENCE</scope>
    <source>
        <strain evidence="2">DSM 103496</strain>
    </source>
</reference>
<accession>A0A9X3AHC3</accession>
<dbReference type="AlphaFoldDB" id="A0A9X3AHC3"/>
<dbReference type="Gene3D" id="3.40.50.11530">
    <property type="match status" value="1"/>
</dbReference>
<dbReference type="EMBL" id="JANYMP010000009">
    <property type="protein sequence ID" value="MCS7479235.1"/>
    <property type="molecule type" value="Genomic_DNA"/>
</dbReference>
<protein>
    <submittedName>
        <fullName evidence="2">TIR domain-containing protein</fullName>
    </submittedName>
</protein>
<dbReference type="Pfam" id="PF08305">
    <property type="entry name" value="NPCBM"/>
    <property type="match status" value="1"/>
</dbReference>
<dbReference type="InterPro" id="IPR013222">
    <property type="entry name" value="Glyco_hyd_98_carb-bd"/>
</dbReference>
<dbReference type="InterPro" id="IPR008979">
    <property type="entry name" value="Galactose-bd-like_sf"/>
</dbReference>
<dbReference type="Pfam" id="PF08357">
    <property type="entry name" value="SEFIR"/>
    <property type="match status" value="1"/>
</dbReference>
<dbReference type="RefSeq" id="WP_259624740.1">
    <property type="nucleotide sequence ID" value="NZ_JANYMP010000009.1"/>
</dbReference>